<evidence type="ECO:0008006" key="3">
    <source>
        <dbReference type="Google" id="ProtNLM"/>
    </source>
</evidence>
<protein>
    <recommendedName>
        <fullName evidence="3">VCBS repeat-containing protein</fullName>
    </recommendedName>
</protein>
<keyword evidence="2" id="KW-1185">Reference proteome</keyword>
<comment type="caution">
    <text evidence="1">The sequence shown here is derived from an EMBL/GenBank/DDBJ whole genome shotgun (WGS) entry which is preliminary data.</text>
</comment>
<name>A0ABW5JBI7_9BACT</name>
<dbReference type="EMBL" id="JBHULC010000015">
    <property type="protein sequence ID" value="MFD2522235.1"/>
    <property type="molecule type" value="Genomic_DNA"/>
</dbReference>
<evidence type="ECO:0000313" key="2">
    <source>
        <dbReference type="Proteomes" id="UP001597510"/>
    </source>
</evidence>
<accession>A0ABW5JBI7</accession>
<reference evidence="2" key="1">
    <citation type="journal article" date="2019" name="Int. J. Syst. Evol. Microbiol.">
        <title>The Global Catalogue of Microorganisms (GCM) 10K type strain sequencing project: providing services to taxonomists for standard genome sequencing and annotation.</title>
        <authorList>
            <consortium name="The Broad Institute Genomics Platform"/>
            <consortium name="The Broad Institute Genome Sequencing Center for Infectious Disease"/>
            <person name="Wu L."/>
            <person name="Ma J."/>
        </authorList>
    </citation>
    <scope>NUCLEOTIDE SEQUENCE [LARGE SCALE GENOMIC DNA]</scope>
    <source>
        <strain evidence="2">KCTC 52344</strain>
    </source>
</reference>
<dbReference type="RefSeq" id="WP_379977322.1">
    <property type="nucleotide sequence ID" value="NZ_JBHULC010000015.1"/>
</dbReference>
<organism evidence="1 2">
    <name type="scientific">Emticicia soli</name>
    <dbReference type="NCBI Taxonomy" id="2027878"/>
    <lineage>
        <taxon>Bacteria</taxon>
        <taxon>Pseudomonadati</taxon>
        <taxon>Bacteroidota</taxon>
        <taxon>Cytophagia</taxon>
        <taxon>Cytophagales</taxon>
        <taxon>Leadbetterellaceae</taxon>
        <taxon>Emticicia</taxon>
    </lineage>
</organism>
<dbReference type="Proteomes" id="UP001597510">
    <property type="component" value="Unassembled WGS sequence"/>
</dbReference>
<sequence length="205" mass="23776">MIAFACTRFQSAKVKQEDTFNLQIIDAHFPLTLQGFNWQKSKNHVSLNDEVENKIESTIKNFYKENALPDSLIVSHYLATIRLRDSLHTVFLILLKFPYTSNINGKLLFYDNVEKAFSSEILDYNIFAMHTTKDGKFLESKLKKRFNLKTPEIQLIDFNNDGDTDFEFTRLIHNGTFNAIQSTIIGIKNLKIDTLSYKEVIIEPK</sequence>
<evidence type="ECO:0000313" key="1">
    <source>
        <dbReference type="EMBL" id="MFD2522235.1"/>
    </source>
</evidence>
<proteinExistence type="predicted"/>
<gene>
    <name evidence="1" type="ORF">ACFSR2_15145</name>
</gene>